<evidence type="ECO:0000313" key="1">
    <source>
        <dbReference type="EMBL" id="KAG5565560.1"/>
    </source>
</evidence>
<protein>
    <submittedName>
        <fullName evidence="1">Uncharacterized protein</fullName>
    </submittedName>
</protein>
<proteinExistence type="predicted"/>
<dbReference type="Proteomes" id="UP000823749">
    <property type="component" value="Chromosome 1"/>
</dbReference>
<keyword evidence="2" id="KW-1185">Reference proteome</keyword>
<sequence length="55" mass="6658">MFTLSVQKEALISEIVERQNQRSWNLQCRRSLYIWDEEQLNNLKQILSTIQMDDT</sequence>
<name>A0AAV6LLH2_9ERIC</name>
<reference evidence="1" key="1">
    <citation type="submission" date="2020-08" db="EMBL/GenBank/DDBJ databases">
        <title>Plant Genome Project.</title>
        <authorList>
            <person name="Zhang R.-G."/>
        </authorList>
    </citation>
    <scope>NUCLEOTIDE SEQUENCE</scope>
    <source>
        <strain evidence="1">WSP0</strain>
        <tissue evidence="1">Leaf</tissue>
    </source>
</reference>
<dbReference type="AlphaFoldDB" id="A0AAV6LLH2"/>
<comment type="caution">
    <text evidence="1">The sequence shown here is derived from an EMBL/GenBank/DDBJ whole genome shotgun (WGS) entry which is preliminary data.</text>
</comment>
<accession>A0AAV6LLH2</accession>
<organism evidence="1 2">
    <name type="scientific">Rhododendron griersonianum</name>
    <dbReference type="NCBI Taxonomy" id="479676"/>
    <lineage>
        <taxon>Eukaryota</taxon>
        <taxon>Viridiplantae</taxon>
        <taxon>Streptophyta</taxon>
        <taxon>Embryophyta</taxon>
        <taxon>Tracheophyta</taxon>
        <taxon>Spermatophyta</taxon>
        <taxon>Magnoliopsida</taxon>
        <taxon>eudicotyledons</taxon>
        <taxon>Gunneridae</taxon>
        <taxon>Pentapetalae</taxon>
        <taxon>asterids</taxon>
        <taxon>Ericales</taxon>
        <taxon>Ericaceae</taxon>
        <taxon>Ericoideae</taxon>
        <taxon>Rhodoreae</taxon>
        <taxon>Rhododendron</taxon>
    </lineage>
</organism>
<dbReference type="EMBL" id="JACTNZ010000001">
    <property type="protein sequence ID" value="KAG5565560.1"/>
    <property type="molecule type" value="Genomic_DNA"/>
</dbReference>
<evidence type="ECO:0000313" key="2">
    <source>
        <dbReference type="Proteomes" id="UP000823749"/>
    </source>
</evidence>
<gene>
    <name evidence="1" type="ORF">RHGRI_001463</name>
</gene>